<dbReference type="InterPro" id="IPR014984">
    <property type="entry name" value="HopJ"/>
</dbReference>
<dbReference type="Proteomes" id="UP000625283">
    <property type="component" value="Unassembled WGS sequence"/>
</dbReference>
<proteinExistence type="predicted"/>
<keyword evidence="2" id="KW-1185">Reference proteome</keyword>
<evidence type="ECO:0000313" key="2">
    <source>
        <dbReference type="Proteomes" id="UP000625283"/>
    </source>
</evidence>
<dbReference type="InterPro" id="IPR038604">
    <property type="entry name" value="HopJ_sf"/>
</dbReference>
<gene>
    <name evidence="1" type="ORF">JKG61_15360</name>
</gene>
<comment type="caution">
    <text evidence="1">The sequence shown here is derived from an EMBL/GenBank/DDBJ whole genome shotgun (WGS) entry which is preliminary data.</text>
</comment>
<dbReference type="Gene3D" id="3.20.160.10">
    <property type="entry name" value="vpa0580 domain like"/>
    <property type="match status" value="1"/>
</dbReference>
<dbReference type="EMBL" id="JAERTY010000008">
    <property type="protein sequence ID" value="MBL1410131.1"/>
    <property type="molecule type" value="Genomic_DNA"/>
</dbReference>
<name>A0ABS1R602_9SPHI</name>
<evidence type="ECO:0000313" key="1">
    <source>
        <dbReference type="EMBL" id="MBL1410131.1"/>
    </source>
</evidence>
<protein>
    <submittedName>
        <fullName evidence="1">HopJ type III effector protein</fullName>
    </submittedName>
</protein>
<organism evidence="1 2">
    <name type="scientific">Sphingobacterium faecale</name>
    <dbReference type="NCBI Taxonomy" id="2803775"/>
    <lineage>
        <taxon>Bacteria</taxon>
        <taxon>Pseudomonadati</taxon>
        <taxon>Bacteroidota</taxon>
        <taxon>Sphingobacteriia</taxon>
        <taxon>Sphingobacteriales</taxon>
        <taxon>Sphingobacteriaceae</taxon>
        <taxon>Sphingobacterium</taxon>
    </lineage>
</organism>
<reference evidence="1 2" key="1">
    <citation type="submission" date="2021-01" db="EMBL/GenBank/DDBJ databases">
        <title>C459-1 draft genome sequence.</title>
        <authorList>
            <person name="Zhang X.-F."/>
        </authorList>
    </citation>
    <scope>NUCLEOTIDE SEQUENCE [LARGE SCALE GENOMIC DNA]</scope>
    <source>
        <strain evidence="2">C459-1</strain>
    </source>
</reference>
<dbReference type="RefSeq" id="WP_202103830.1">
    <property type="nucleotide sequence ID" value="NZ_JAERTY010000008.1"/>
</dbReference>
<sequence length="111" mass="12786">MKESELRTLLQKEVIQFSDVLDLVEREYTYIPTAFKNGEIENGKDENQGSARVLFLGYLHGLSKEETLRLFSEHYVSVLNSPSGTDHQNIRQFVRYGWSAVSFEGDVLLEK</sequence>
<dbReference type="Pfam" id="PF08888">
    <property type="entry name" value="HopJ"/>
    <property type="match status" value="1"/>
</dbReference>
<accession>A0ABS1R602</accession>